<dbReference type="InterPro" id="IPR037185">
    <property type="entry name" value="EmrE-like"/>
</dbReference>
<dbReference type="GO" id="GO:0005886">
    <property type="term" value="C:plasma membrane"/>
    <property type="evidence" value="ECO:0007669"/>
    <property type="project" value="UniProtKB-SubCell"/>
</dbReference>
<evidence type="ECO:0000313" key="13">
    <source>
        <dbReference type="EMBL" id="QHQ35618.1"/>
    </source>
</evidence>
<keyword evidence="9" id="KW-0443">Lipid metabolism</keyword>
<evidence type="ECO:0000259" key="12">
    <source>
        <dbReference type="Pfam" id="PF00892"/>
    </source>
</evidence>
<keyword evidence="14" id="KW-1185">Reference proteome</keyword>
<evidence type="ECO:0000256" key="6">
    <source>
        <dbReference type="ARBA" id="ARBA00022692"/>
    </source>
</evidence>
<dbReference type="PANTHER" id="PTHR30561:SF9">
    <property type="entry name" value="4-AMINO-4-DEOXY-L-ARABINOSE-PHOSPHOUNDECAPRENOL FLIPPASE SUBUNIT ARNF-RELATED"/>
    <property type="match status" value="1"/>
</dbReference>
<dbReference type="SUPFAM" id="SSF103481">
    <property type="entry name" value="Multidrug resistance efflux transporter EmrE"/>
    <property type="match status" value="1"/>
</dbReference>
<keyword evidence="5" id="KW-0441">Lipid A biosynthesis</keyword>
<name>A0A6P1SYR6_9RHOB</name>
<feature type="transmembrane region" description="Helical" evidence="11">
    <location>
        <begin position="76"/>
        <end position="96"/>
    </location>
</feature>
<evidence type="ECO:0000256" key="5">
    <source>
        <dbReference type="ARBA" id="ARBA00022556"/>
    </source>
</evidence>
<accession>A0A6P1SYR6</accession>
<sequence length="121" mass="13005">MTLANFAIVLFSVTISALAQTTLKFGVSRVILAPDAGILEKVITFFFSPFVLLGFCLYGIGAIVWLFALRNLDVSLAYPFVSMAFIMVIFSGVFFLGEALTMPKMIGTALIVAGLITLGRA</sequence>
<protein>
    <submittedName>
        <fullName evidence="13">EamA family transporter</fullName>
    </submittedName>
</protein>
<dbReference type="RefSeq" id="WP_161862179.1">
    <property type="nucleotide sequence ID" value="NZ_CP046620.1"/>
</dbReference>
<evidence type="ECO:0000256" key="10">
    <source>
        <dbReference type="ARBA" id="ARBA00023136"/>
    </source>
</evidence>
<dbReference type="AlphaFoldDB" id="A0A6P1SYR6"/>
<keyword evidence="2" id="KW-1003">Cell membrane</keyword>
<dbReference type="GO" id="GO:0009103">
    <property type="term" value="P:lipopolysaccharide biosynthetic process"/>
    <property type="evidence" value="ECO:0007669"/>
    <property type="project" value="UniProtKB-KW"/>
</dbReference>
<dbReference type="InterPro" id="IPR000390">
    <property type="entry name" value="Small_drug/metabolite_transptr"/>
</dbReference>
<evidence type="ECO:0000256" key="9">
    <source>
        <dbReference type="ARBA" id="ARBA00023098"/>
    </source>
</evidence>
<evidence type="ECO:0000256" key="3">
    <source>
        <dbReference type="ARBA" id="ARBA00022516"/>
    </source>
</evidence>
<evidence type="ECO:0000256" key="1">
    <source>
        <dbReference type="ARBA" id="ARBA00004651"/>
    </source>
</evidence>
<feature type="domain" description="EamA" evidence="12">
    <location>
        <begin position="12"/>
        <end position="118"/>
    </location>
</feature>
<evidence type="ECO:0000256" key="11">
    <source>
        <dbReference type="SAM" id="Phobius"/>
    </source>
</evidence>
<comment type="subcellular location">
    <subcellularLocation>
        <location evidence="1">Cell membrane</location>
        <topology evidence="1">Multi-pass membrane protein</topology>
    </subcellularLocation>
</comment>
<reference evidence="13 14" key="1">
    <citation type="submission" date="2019-12" db="EMBL/GenBank/DDBJ databases">
        <title>Complete genome sequence of Algicella marina strain 9Alg 56(T) isolated from the red alga Tichocarpus crinitus.</title>
        <authorList>
            <person name="Kim S.-G."/>
            <person name="Nedashkovskaya O.I."/>
        </authorList>
    </citation>
    <scope>NUCLEOTIDE SEQUENCE [LARGE SCALE GENOMIC DNA]</scope>
    <source>
        <strain evidence="13 14">9Alg 56</strain>
    </source>
</reference>
<keyword evidence="3" id="KW-0444">Lipid biosynthesis</keyword>
<dbReference type="Proteomes" id="UP000464495">
    <property type="component" value="Chromosome"/>
</dbReference>
<organism evidence="13 14">
    <name type="scientific">Algicella marina</name>
    <dbReference type="NCBI Taxonomy" id="2683284"/>
    <lineage>
        <taxon>Bacteria</taxon>
        <taxon>Pseudomonadati</taxon>
        <taxon>Pseudomonadota</taxon>
        <taxon>Alphaproteobacteria</taxon>
        <taxon>Rhodobacterales</taxon>
        <taxon>Paracoccaceae</taxon>
        <taxon>Algicella</taxon>
    </lineage>
</organism>
<dbReference type="PANTHER" id="PTHR30561">
    <property type="entry name" value="SMR FAMILY PROTON-DEPENDENT DRUG EFFLUX TRANSPORTER SUGE"/>
    <property type="match status" value="1"/>
</dbReference>
<dbReference type="Pfam" id="PF00892">
    <property type="entry name" value="EamA"/>
    <property type="match status" value="1"/>
</dbReference>
<keyword evidence="6 11" id="KW-0812">Transmembrane</keyword>
<keyword evidence="10 11" id="KW-0472">Membrane</keyword>
<dbReference type="GO" id="GO:0009245">
    <property type="term" value="P:lipid A biosynthetic process"/>
    <property type="evidence" value="ECO:0007669"/>
    <property type="project" value="UniProtKB-KW"/>
</dbReference>
<dbReference type="KEGG" id="amaq:GO499_10730"/>
<dbReference type="EMBL" id="CP046620">
    <property type="protein sequence ID" value="QHQ35618.1"/>
    <property type="molecule type" value="Genomic_DNA"/>
</dbReference>
<gene>
    <name evidence="13" type="ORF">GO499_10730</name>
</gene>
<proteinExistence type="predicted"/>
<keyword evidence="4" id="KW-0997">Cell inner membrane</keyword>
<dbReference type="GO" id="GO:0022857">
    <property type="term" value="F:transmembrane transporter activity"/>
    <property type="evidence" value="ECO:0007669"/>
    <property type="project" value="InterPro"/>
</dbReference>
<keyword evidence="7" id="KW-0448">Lipopolysaccharide biosynthesis</keyword>
<feature type="transmembrane region" description="Helical" evidence="11">
    <location>
        <begin position="43"/>
        <end position="69"/>
    </location>
</feature>
<evidence type="ECO:0000313" key="14">
    <source>
        <dbReference type="Proteomes" id="UP000464495"/>
    </source>
</evidence>
<evidence type="ECO:0000256" key="8">
    <source>
        <dbReference type="ARBA" id="ARBA00022989"/>
    </source>
</evidence>
<keyword evidence="8 11" id="KW-1133">Transmembrane helix</keyword>
<evidence type="ECO:0000256" key="7">
    <source>
        <dbReference type="ARBA" id="ARBA00022985"/>
    </source>
</evidence>
<evidence type="ECO:0000256" key="2">
    <source>
        <dbReference type="ARBA" id="ARBA00022475"/>
    </source>
</evidence>
<dbReference type="InterPro" id="IPR000620">
    <property type="entry name" value="EamA_dom"/>
</dbReference>
<dbReference type="Gene3D" id="1.10.3730.20">
    <property type="match status" value="1"/>
</dbReference>
<evidence type="ECO:0000256" key="4">
    <source>
        <dbReference type="ARBA" id="ARBA00022519"/>
    </source>
</evidence>
<feature type="transmembrane region" description="Helical" evidence="11">
    <location>
        <begin position="102"/>
        <end position="119"/>
    </location>
</feature>